<proteinExistence type="predicted"/>
<keyword evidence="1" id="KW-0472">Membrane</keyword>
<evidence type="ECO:0000313" key="2">
    <source>
        <dbReference type="EMBL" id="QSZ36917.1"/>
    </source>
</evidence>
<feature type="transmembrane region" description="Helical" evidence="1">
    <location>
        <begin position="12"/>
        <end position="32"/>
    </location>
</feature>
<organism evidence="2 3">
    <name type="scientific">Monilinia vaccinii-corymbosi</name>
    <dbReference type="NCBI Taxonomy" id="61207"/>
    <lineage>
        <taxon>Eukaryota</taxon>
        <taxon>Fungi</taxon>
        <taxon>Dikarya</taxon>
        <taxon>Ascomycota</taxon>
        <taxon>Pezizomycotina</taxon>
        <taxon>Leotiomycetes</taxon>
        <taxon>Helotiales</taxon>
        <taxon>Sclerotiniaceae</taxon>
        <taxon>Monilinia</taxon>
    </lineage>
</organism>
<sequence length="164" mass="18484">MSENEDSIKALIIALFLFTIAITICLILLIIFPRYIFLQLKKQINALPSEKKKPCKRWVPRLSPRQPEEPDIELGELRLNFSDGGDAVQRSQQAGEHDVEMGELPLKYPDAVMMKGQQHPGDLPLSSKSASIAMIERAPDNILWDIDLGGSTTQYPKDWPLSRS</sequence>
<dbReference type="EMBL" id="CP063412">
    <property type="protein sequence ID" value="QSZ36917.1"/>
    <property type="molecule type" value="Genomic_DNA"/>
</dbReference>
<dbReference type="AlphaFoldDB" id="A0A8A3PN65"/>
<keyword evidence="3" id="KW-1185">Reference proteome</keyword>
<dbReference type="Proteomes" id="UP000672032">
    <property type="component" value="Chromosome 8"/>
</dbReference>
<protein>
    <submittedName>
        <fullName evidence="2">Uncharacterized protein</fullName>
    </submittedName>
</protein>
<reference evidence="2" key="1">
    <citation type="submission" date="2020-10" db="EMBL/GenBank/DDBJ databases">
        <title>Genome Sequence of Monilinia vaccinii-corymbosi Sheds Light on Mummy Berry Disease Infection of Blueberry and Mating Type.</title>
        <authorList>
            <person name="Yow A.G."/>
            <person name="Zhang Y."/>
            <person name="Bansal K."/>
            <person name="Eacker S.M."/>
            <person name="Sullivan S."/>
            <person name="Liachko I."/>
            <person name="Cubeta M.A."/>
            <person name="Rollins J.A."/>
            <person name="Ashrafi H."/>
        </authorList>
    </citation>
    <scope>NUCLEOTIDE SEQUENCE</scope>
    <source>
        <strain evidence="2">RL-1</strain>
    </source>
</reference>
<evidence type="ECO:0000256" key="1">
    <source>
        <dbReference type="SAM" id="Phobius"/>
    </source>
</evidence>
<keyword evidence="1" id="KW-1133">Transmembrane helix</keyword>
<keyword evidence="1" id="KW-0812">Transmembrane</keyword>
<gene>
    <name evidence="2" type="ORF">DSL72_009007</name>
</gene>
<name>A0A8A3PN65_9HELO</name>
<accession>A0A8A3PN65</accession>
<evidence type="ECO:0000313" key="3">
    <source>
        <dbReference type="Proteomes" id="UP000672032"/>
    </source>
</evidence>